<protein>
    <submittedName>
        <fullName evidence="1">Uncharacterized protein</fullName>
    </submittedName>
</protein>
<accession>A0A4Y2JMA2</accession>
<proteinExistence type="predicted"/>
<reference evidence="1 2" key="1">
    <citation type="journal article" date="2019" name="Sci. Rep.">
        <title>Orb-weaving spider Araneus ventricosus genome elucidates the spidroin gene catalogue.</title>
        <authorList>
            <person name="Kono N."/>
            <person name="Nakamura H."/>
            <person name="Ohtoshi R."/>
            <person name="Moran D.A.P."/>
            <person name="Shinohara A."/>
            <person name="Yoshida Y."/>
            <person name="Fujiwara M."/>
            <person name="Mori M."/>
            <person name="Tomita M."/>
            <person name="Arakawa K."/>
        </authorList>
    </citation>
    <scope>NUCLEOTIDE SEQUENCE [LARGE SCALE GENOMIC DNA]</scope>
</reference>
<name>A0A4Y2JMA2_ARAVE</name>
<organism evidence="1 2">
    <name type="scientific">Araneus ventricosus</name>
    <name type="common">Orbweaver spider</name>
    <name type="synonym">Epeira ventricosa</name>
    <dbReference type="NCBI Taxonomy" id="182803"/>
    <lineage>
        <taxon>Eukaryota</taxon>
        <taxon>Metazoa</taxon>
        <taxon>Ecdysozoa</taxon>
        <taxon>Arthropoda</taxon>
        <taxon>Chelicerata</taxon>
        <taxon>Arachnida</taxon>
        <taxon>Araneae</taxon>
        <taxon>Araneomorphae</taxon>
        <taxon>Entelegynae</taxon>
        <taxon>Araneoidea</taxon>
        <taxon>Araneidae</taxon>
        <taxon>Araneus</taxon>
    </lineage>
</organism>
<dbReference type="Proteomes" id="UP000499080">
    <property type="component" value="Unassembled WGS sequence"/>
</dbReference>
<dbReference type="EMBL" id="BGPR01003620">
    <property type="protein sequence ID" value="GBM90432.1"/>
    <property type="molecule type" value="Genomic_DNA"/>
</dbReference>
<comment type="caution">
    <text evidence="1">The sequence shown here is derived from an EMBL/GenBank/DDBJ whole genome shotgun (WGS) entry which is preliminary data.</text>
</comment>
<keyword evidence="2" id="KW-1185">Reference proteome</keyword>
<sequence>MLLLQDYEKFSTATTFHCNFLASTDPKSEEKLRHPNHSPLARWENFVPISWHRGFIIPRRMVLNSYHSRAEPLLWKRRSQGTFWMASLTRTSGITLVLTGEAIDSKGMKTYNSILSLSIKRLTP</sequence>
<evidence type="ECO:0000313" key="1">
    <source>
        <dbReference type="EMBL" id="GBM90432.1"/>
    </source>
</evidence>
<evidence type="ECO:0000313" key="2">
    <source>
        <dbReference type="Proteomes" id="UP000499080"/>
    </source>
</evidence>
<gene>
    <name evidence="1" type="ORF">AVEN_124681_1</name>
</gene>
<dbReference type="AlphaFoldDB" id="A0A4Y2JMA2"/>